<organism evidence="1">
    <name type="scientific">termite gut metagenome</name>
    <dbReference type="NCBI Taxonomy" id="433724"/>
    <lineage>
        <taxon>unclassified sequences</taxon>
        <taxon>metagenomes</taxon>
        <taxon>organismal metagenomes</taxon>
    </lineage>
</organism>
<comment type="caution">
    <text evidence="1">The sequence shown here is derived from an EMBL/GenBank/DDBJ whole genome shotgun (WGS) entry which is preliminary data.</text>
</comment>
<evidence type="ECO:0000313" key="1">
    <source>
        <dbReference type="EMBL" id="KAA6336790.1"/>
    </source>
</evidence>
<dbReference type="AlphaFoldDB" id="A0A5J4RUK6"/>
<evidence type="ECO:0008006" key="2">
    <source>
        <dbReference type="Google" id="ProtNLM"/>
    </source>
</evidence>
<reference evidence="1" key="1">
    <citation type="submission" date="2019-03" db="EMBL/GenBank/DDBJ databases">
        <title>Single cell metagenomics reveals metabolic interactions within the superorganism composed of flagellate Streblomastix strix and complex community of Bacteroidetes bacteria on its surface.</title>
        <authorList>
            <person name="Treitli S.C."/>
            <person name="Kolisko M."/>
            <person name="Husnik F."/>
            <person name="Keeling P."/>
            <person name="Hampl V."/>
        </authorList>
    </citation>
    <scope>NUCLEOTIDE SEQUENCE</scope>
    <source>
        <strain evidence="1">STM</strain>
    </source>
</reference>
<accession>A0A5J4RUK6</accession>
<protein>
    <recommendedName>
        <fullName evidence="2">Phosphoribosylaminoimidazolesuccinocarboxamide synthase</fullName>
    </recommendedName>
</protein>
<name>A0A5J4RUK6_9ZZZZ</name>
<proteinExistence type="predicted"/>
<feature type="non-terminal residue" evidence="1">
    <location>
        <position position="89"/>
    </location>
</feature>
<gene>
    <name evidence="1" type="ORF">EZS27_015089</name>
</gene>
<sequence>MPIKNKLQIRNSTAEFLIFTNQAKEDGIEVRVQNETIWLSQKLMAVLFDCSTDNISLHLKNIFKENELDENSVTEDVSVTASDGKTYKT</sequence>
<dbReference type="PANTHER" id="PTHR35810:SF1">
    <property type="entry name" value="CYTOPLASMIC PROTEIN"/>
    <property type="match status" value="1"/>
</dbReference>
<dbReference type="PANTHER" id="PTHR35810">
    <property type="entry name" value="CYTOPLASMIC PROTEIN-RELATED"/>
    <property type="match status" value="1"/>
</dbReference>
<dbReference type="EMBL" id="SNRY01000761">
    <property type="protein sequence ID" value="KAA6336790.1"/>
    <property type="molecule type" value="Genomic_DNA"/>
</dbReference>